<dbReference type="Gene3D" id="1.10.10.1830">
    <property type="entry name" value="Non-ribosomal peptide synthase, adenylation domain"/>
    <property type="match status" value="1"/>
</dbReference>
<gene>
    <name evidence="2" type="ORF">GCM10023156_30530</name>
</gene>
<dbReference type="InterPro" id="IPR044894">
    <property type="entry name" value="TubC_N_sf"/>
</dbReference>
<sequence length="147" mass="16294">MSAALLLDELAARDVVVTLSGESLEIDAPRNSLSNDDINALQQSKRDIIRKLRVANGLSADDSVAKWFECDEVDIELVPVCKRCSQYCDVQLMDDSWRCSYCDPGVEAIRRRTSELLQRKSRILDSLGTKECGQIEANLIGGHGPLI</sequence>
<dbReference type="InterPro" id="IPR041464">
    <property type="entry name" value="TubC_N"/>
</dbReference>
<comment type="caution">
    <text evidence="2">The sequence shown here is derived from an EMBL/GenBank/DDBJ whole genome shotgun (WGS) entry which is preliminary data.</text>
</comment>
<accession>A0ABP8MW57</accession>
<organism evidence="2 3">
    <name type="scientific">Novipirellula rosea</name>
    <dbReference type="NCBI Taxonomy" id="1031540"/>
    <lineage>
        <taxon>Bacteria</taxon>
        <taxon>Pseudomonadati</taxon>
        <taxon>Planctomycetota</taxon>
        <taxon>Planctomycetia</taxon>
        <taxon>Pirellulales</taxon>
        <taxon>Pirellulaceae</taxon>
        <taxon>Novipirellula</taxon>
    </lineage>
</organism>
<name>A0ABP8MW57_9BACT</name>
<evidence type="ECO:0000313" key="3">
    <source>
        <dbReference type="Proteomes" id="UP001500840"/>
    </source>
</evidence>
<protein>
    <recommendedName>
        <fullName evidence="1">TubC N-terminal docking domain-containing protein</fullName>
    </recommendedName>
</protein>
<dbReference type="RefSeq" id="WP_345323365.1">
    <property type="nucleotide sequence ID" value="NZ_BAABGA010000035.1"/>
</dbReference>
<dbReference type="EMBL" id="BAABGA010000035">
    <property type="protein sequence ID" value="GAA4455846.1"/>
    <property type="molecule type" value="Genomic_DNA"/>
</dbReference>
<reference evidence="3" key="1">
    <citation type="journal article" date="2019" name="Int. J. Syst. Evol. Microbiol.">
        <title>The Global Catalogue of Microorganisms (GCM) 10K type strain sequencing project: providing services to taxonomists for standard genome sequencing and annotation.</title>
        <authorList>
            <consortium name="The Broad Institute Genomics Platform"/>
            <consortium name="The Broad Institute Genome Sequencing Center for Infectious Disease"/>
            <person name="Wu L."/>
            <person name="Ma J."/>
        </authorList>
    </citation>
    <scope>NUCLEOTIDE SEQUENCE [LARGE SCALE GENOMIC DNA]</scope>
    <source>
        <strain evidence="3">JCM 17759</strain>
    </source>
</reference>
<keyword evidence="3" id="KW-1185">Reference proteome</keyword>
<dbReference type="Proteomes" id="UP001500840">
    <property type="component" value="Unassembled WGS sequence"/>
</dbReference>
<evidence type="ECO:0000313" key="2">
    <source>
        <dbReference type="EMBL" id="GAA4455846.1"/>
    </source>
</evidence>
<feature type="domain" description="TubC N-terminal docking" evidence="1">
    <location>
        <begin position="6"/>
        <end position="52"/>
    </location>
</feature>
<dbReference type="Pfam" id="PF18563">
    <property type="entry name" value="TubC_N"/>
    <property type="match status" value="1"/>
</dbReference>
<evidence type="ECO:0000259" key="1">
    <source>
        <dbReference type="Pfam" id="PF18563"/>
    </source>
</evidence>
<proteinExistence type="predicted"/>